<feature type="transmembrane region" description="Helical" evidence="2">
    <location>
        <begin position="105"/>
        <end position="127"/>
    </location>
</feature>
<feature type="transmembrane region" description="Helical" evidence="2">
    <location>
        <begin position="461"/>
        <end position="481"/>
    </location>
</feature>
<accession>A0AAV4MJY3</accession>
<feature type="transmembrane region" description="Helical" evidence="2">
    <location>
        <begin position="493"/>
        <end position="515"/>
    </location>
</feature>
<feature type="transmembrane region" description="Helical" evidence="2">
    <location>
        <begin position="550"/>
        <end position="569"/>
    </location>
</feature>
<feature type="transmembrane region" description="Helical" evidence="2">
    <location>
        <begin position="79"/>
        <end position="99"/>
    </location>
</feature>
<feature type="transmembrane region" description="Helical" evidence="2">
    <location>
        <begin position="12"/>
        <end position="39"/>
    </location>
</feature>
<name>A0AAV4MJY3_CAEEX</name>
<dbReference type="GO" id="GO:0008028">
    <property type="term" value="F:monocarboxylic acid transmembrane transporter activity"/>
    <property type="evidence" value="ECO:0007669"/>
    <property type="project" value="TreeGrafter"/>
</dbReference>
<comment type="caution">
    <text evidence="4">The sequence shown here is derived from an EMBL/GenBank/DDBJ whole genome shotgun (WGS) entry which is preliminary data.</text>
</comment>
<evidence type="ECO:0000313" key="5">
    <source>
        <dbReference type="Proteomes" id="UP001054945"/>
    </source>
</evidence>
<dbReference type="PANTHER" id="PTHR11360:SF303">
    <property type="entry name" value="MAJOR FACILITATOR SUPERFAMILY (MFS) PROFILE DOMAIN-CONTAINING PROTEIN"/>
    <property type="match status" value="1"/>
</dbReference>
<dbReference type="EMBL" id="BPLR01002344">
    <property type="protein sequence ID" value="GIX72721.1"/>
    <property type="molecule type" value="Genomic_DNA"/>
</dbReference>
<dbReference type="AlphaFoldDB" id="A0AAV4MJY3"/>
<proteinExistence type="predicted"/>
<organism evidence="4 5">
    <name type="scientific">Caerostris extrusa</name>
    <name type="common">Bark spider</name>
    <name type="synonym">Caerostris bankana</name>
    <dbReference type="NCBI Taxonomy" id="172846"/>
    <lineage>
        <taxon>Eukaryota</taxon>
        <taxon>Metazoa</taxon>
        <taxon>Ecdysozoa</taxon>
        <taxon>Arthropoda</taxon>
        <taxon>Chelicerata</taxon>
        <taxon>Arachnida</taxon>
        <taxon>Araneae</taxon>
        <taxon>Araneomorphae</taxon>
        <taxon>Entelegynae</taxon>
        <taxon>Araneoidea</taxon>
        <taxon>Araneidae</taxon>
        <taxon>Caerostris</taxon>
    </lineage>
</organism>
<keyword evidence="2" id="KW-1133">Transmembrane helix</keyword>
<protein>
    <submittedName>
        <fullName evidence="4">MFS domain-containing protein</fullName>
    </submittedName>
</protein>
<feature type="transmembrane region" description="Helical" evidence="2">
    <location>
        <begin position="169"/>
        <end position="187"/>
    </location>
</feature>
<dbReference type="InterPro" id="IPR036259">
    <property type="entry name" value="MFS_trans_sf"/>
</dbReference>
<dbReference type="GO" id="GO:0016020">
    <property type="term" value="C:membrane"/>
    <property type="evidence" value="ECO:0007669"/>
    <property type="project" value="UniProtKB-SubCell"/>
</dbReference>
<dbReference type="Gene3D" id="1.20.1250.20">
    <property type="entry name" value="MFS general substrate transporter like domains"/>
    <property type="match status" value="2"/>
</dbReference>
<keyword evidence="5" id="KW-1185">Reference proteome</keyword>
<dbReference type="InterPro" id="IPR050327">
    <property type="entry name" value="Proton-linked_MCT"/>
</dbReference>
<evidence type="ECO:0000256" key="1">
    <source>
        <dbReference type="ARBA" id="ARBA00004141"/>
    </source>
</evidence>
<feature type="domain" description="Major facilitator superfamily (MFS) profile" evidence="3">
    <location>
        <begin position="424"/>
        <end position="618"/>
    </location>
</feature>
<keyword evidence="2" id="KW-0812">Transmembrane</keyword>
<dbReference type="Pfam" id="PF07690">
    <property type="entry name" value="MFS_1"/>
    <property type="match status" value="2"/>
</dbReference>
<keyword evidence="2" id="KW-0472">Membrane</keyword>
<evidence type="ECO:0000313" key="4">
    <source>
        <dbReference type="EMBL" id="GIX72721.1"/>
    </source>
</evidence>
<dbReference type="InterPro" id="IPR011701">
    <property type="entry name" value="MFS"/>
</dbReference>
<dbReference type="PROSITE" id="PS50850">
    <property type="entry name" value="MFS"/>
    <property type="match status" value="1"/>
</dbReference>
<dbReference type="Proteomes" id="UP001054945">
    <property type="component" value="Unassembled WGS sequence"/>
</dbReference>
<evidence type="ECO:0000256" key="2">
    <source>
        <dbReference type="SAM" id="Phobius"/>
    </source>
</evidence>
<feature type="transmembrane region" description="Helical" evidence="2">
    <location>
        <begin position="581"/>
        <end position="599"/>
    </location>
</feature>
<feature type="transmembrane region" description="Helical" evidence="2">
    <location>
        <begin position="139"/>
        <end position="157"/>
    </location>
</feature>
<gene>
    <name evidence="4" type="primary">AVEN_143813_1</name>
    <name evidence="4" type="ORF">CEXT_536211</name>
</gene>
<dbReference type="InterPro" id="IPR020846">
    <property type="entry name" value="MFS_dom"/>
</dbReference>
<sequence>MATNGADSGWSWVIAASCCWITFVIQGLVRSGGVVYVALIDGYRVSRSQASWPFTLRLALWNLTGPLAGALSYRWSIRAITLFGVLVVTVTYVICWFVSDMVLVTLFLGGIQGMGVGLAVTLVPVMINQYFKKYKTTGAGIACAGATVGSFALPPLVEFTLEEFGLKGAFLMMAGITLHGVLGAALLRPAEWLTKKTIVNNNNNRNLNGHERKVSDQNLNFLTKNAPEVEEIKALLNGGTSTKAPKATKAVRFSCNEELCREMNHTDERDNLIEDSGNAQIIQRQEKTCQSVKTTKEIDSKSNHGQNGGCSEFLLDANEYRSNETPLQATEEVMSDGEVELHHYGRLQFIDNKTEYDPRINLQTIYMPSNSNVYGPQDPSHIKLMPVKVSNGGHSYSPHETERKWWAGLMEPARAACEIVKNPMFIIISSNYSIFFLSYMTYLIVIVDYSLDLGIERTDCVFLVSTFSIADLAGRLGSGWITDSGIVKRKHLMMLNMVCFGALLAATSLTSTYIAVTAVSVSAGLIVGINLILFYALLEEYLGLTKLPMAIGLMNFSIGIISLVTPLLTGYFRDTMGSYDHLFHLLGGVSVFCGILWAFEPVIMGNKRKNSLEKEIPA</sequence>
<feature type="transmembrane region" description="Helical" evidence="2">
    <location>
        <begin position="521"/>
        <end position="538"/>
    </location>
</feature>
<dbReference type="SUPFAM" id="SSF103473">
    <property type="entry name" value="MFS general substrate transporter"/>
    <property type="match status" value="1"/>
</dbReference>
<comment type="subcellular location">
    <subcellularLocation>
        <location evidence="1">Membrane</location>
        <topology evidence="1">Multi-pass membrane protein</topology>
    </subcellularLocation>
</comment>
<feature type="transmembrane region" description="Helical" evidence="2">
    <location>
        <begin position="424"/>
        <end position="449"/>
    </location>
</feature>
<evidence type="ECO:0000259" key="3">
    <source>
        <dbReference type="PROSITE" id="PS50850"/>
    </source>
</evidence>
<reference evidence="4 5" key="1">
    <citation type="submission" date="2021-06" db="EMBL/GenBank/DDBJ databases">
        <title>Caerostris extrusa draft genome.</title>
        <authorList>
            <person name="Kono N."/>
            <person name="Arakawa K."/>
        </authorList>
    </citation>
    <scope>NUCLEOTIDE SEQUENCE [LARGE SCALE GENOMIC DNA]</scope>
</reference>
<dbReference type="PANTHER" id="PTHR11360">
    <property type="entry name" value="MONOCARBOXYLATE TRANSPORTER"/>
    <property type="match status" value="1"/>
</dbReference>